<evidence type="ECO:0000256" key="1">
    <source>
        <dbReference type="ARBA" id="ARBA00004141"/>
    </source>
</evidence>
<reference evidence="7" key="1">
    <citation type="journal article" date="2018" name="Nat. Microbiol.">
        <title>Leveraging single-cell genomics to expand the fungal tree of life.</title>
        <authorList>
            <person name="Ahrendt S.R."/>
            <person name="Quandt C.A."/>
            <person name="Ciobanu D."/>
            <person name="Clum A."/>
            <person name="Salamov A."/>
            <person name="Andreopoulos B."/>
            <person name="Cheng J.F."/>
            <person name="Woyke T."/>
            <person name="Pelin A."/>
            <person name="Henrissat B."/>
            <person name="Reynolds N.K."/>
            <person name="Benny G.L."/>
            <person name="Smith M.E."/>
            <person name="James T.Y."/>
            <person name="Grigoriev I.V."/>
        </authorList>
    </citation>
    <scope>NUCLEOTIDE SEQUENCE [LARGE SCALE GENOMIC DNA]</scope>
    <source>
        <strain evidence="7">Baker2002</strain>
    </source>
</reference>
<accession>A0A4P9Z6U7</accession>
<protein>
    <submittedName>
        <fullName evidence="6">Uncharacterized protein</fullName>
    </submittedName>
</protein>
<dbReference type="Pfam" id="PF04193">
    <property type="entry name" value="PQ-loop"/>
    <property type="match status" value="2"/>
</dbReference>
<dbReference type="Gene3D" id="1.20.1280.290">
    <property type="match status" value="2"/>
</dbReference>
<dbReference type="Proteomes" id="UP000268321">
    <property type="component" value="Unassembled WGS sequence"/>
</dbReference>
<feature type="transmembrane region" description="Helical" evidence="5">
    <location>
        <begin position="144"/>
        <end position="166"/>
    </location>
</feature>
<evidence type="ECO:0000256" key="4">
    <source>
        <dbReference type="ARBA" id="ARBA00023136"/>
    </source>
</evidence>
<organism evidence="6 7">
    <name type="scientific">Metschnikowia bicuspidata</name>
    <dbReference type="NCBI Taxonomy" id="27322"/>
    <lineage>
        <taxon>Eukaryota</taxon>
        <taxon>Fungi</taxon>
        <taxon>Dikarya</taxon>
        <taxon>Ascomycota</taxon>
        <taxon>Saccharomycotina</taxon>
        <taxon>Pichiomycetes</taxon>
        <taxon>Metschnikowiaceae</taxon>
        <taxon>Metschnikowia</taxon>
    </lineage>
</organism>
<dbReference type="PANTHER" id="PTHR16201:SF34">
    <property type="entry name" value="LYSOSOMAL AMINO ACID TRANSPORTER 1"/>
    <property type="match status" value="1"/>
</dbReference>
<evidence type="ECO:0000313" key="6">
    <source>
        <dbReference type="EMBL" id="RKP28346.1"/>
    </source>
</evidence>
<comment type="subcellular location">
    <subcellularLocation>
        <location evidence="1">Membrane</location>
        <topology evidence="1">Multi-pass membrane protein</topology>
    </subcellularLocation>
</comment>
<dbReference type="GO" id="GO:0015174">
    <property type="term" value="F:basic amino acid transmembrane transporter activity"/>
    <property type="evidence" value="ECO:0007669"/>
    <property type="project" value="TreeGrafter"/>
</dbReference>
<gene>
    <name evidence="6" type="ORF">METBISCDRAFT_29205</name>
</gene>
<dbReference type="PANTHER" id="PTHR16201">
    <property type="entry name" value="SEVEN TRANSMEMBRANE PROTEIN 1-RELATED"/>
    <property type="match status" value="1"/>
</dbReference>
<evidence type="ECO:0000256" key="3">
    <source>
        <dbReference type="ARBA" id="ARBA00022989"/>
    </source>
</evidence>
<dbReference type="InterPro" id="IPR006603">
    <property type="entry name" value="PQ-loop_rpt"/>
</dbReference>
<keyword evidence="4 5" id="KW-0472">Membrane</keyword>
<keyword evidence="3 5" id="KW-1133">Transmembrane helix</keyword>
<proteinExistence type="predicted"/>
<dbReference type="OrthoDB" id="8048523at2759"/>
<keyword evidence="7" id="KW-1185">Reference proteome</keyword>
<dbReference type="EMBL" id="ML004902">
    <property type="protein sequence ID" value="RKP28346.1"/>
    <property type="molecule type" value="Genomic_DNA"/>
</dbReference>
<dbReference type="GO" id="GO:0016020">
    <property type="term" value="C:membrane"/>
    <property type="evidence" value="ECO:0007669"/>
    <property type="project" value="UniProtKB-SubCell"/>
</dbReference>
<keyword evidence="2 5" id="KW-0812">Transmembrane</keyword>
<feature type="transmembrane region" description="Helical" evidence="5">
    <location>
        <begin position="101"/>
        <end position="124"/>
    </location>
</feature>
<dbReference type="SMART" id="SM00679">
    <property type="entry name" value="CTNS"/>
    <property type="match status" value="2"/>
</dbReference>
<sequence>MLPPPNYVVVALVSRVAGLPQILENYFNESVSGVSLTFLVFWIAGEVTNFFRCVLTHAPVPDKTLIGAICGWCSTCLYVTSRTPQIRKNYHSKYTHGVSPYLFLFAMLGNTLYTVFILSDLYLLSQYDLHMGDTRLHTVFYAQLPFLVGSAGTVFFDWILLIYGILCRSRCSRSAHPTHLNGHFTKPNEYTYASIDTDQSVLDDASDARSEDASFLHPAIASPPPHYVVSSQTESAGTRKLWCGISGTFTALALFFSQSSFGRASSVGSSHHSESSPRDTSLVPSLVGTYSSLWKRMMDENKVQFLPVDFLQNDSLHRPRP</sequence>
<dbReference type="AlphaFoldDB" id="A0A4P9Z6U7"/>
<name>A0A4P9Z6U7_9ASCO</name>
<dbReference type="InterPro" id="IPR051415">
    <property type="entry name" value="LAAT-1"/>
</dbReference>
<feature type="transmembrane region" description="Helical" evidence="5">
    <location>
        <begin position="64"/>
        <end position="80"/>
    </location>
</feature>
<evidence type="ECO:0000256" key="5">
    <source>
        <dbReference type="SAM" id="Phobius"/>
    </source>
</evidence>
<evidence type="ECO:0000313" key="7">
    <source>
        <dbReference type="Proteomes" id="UP000268321"/>
    </source>
</evidence>
<evidence type="ECO:0000256" key="2">
    <source>
        <dbReference type="ARBA" id="ARBA00022692"/>
    </source>
</evidence>